<feature type="compositionally biased region" description="Polar residues" evidence="1">
    <location>
        <begin position="18"/>
        <end position="35"/>
    </location>
</feature>
<evidence type="ECO:0000256" key="1">
    <source>
        <dbReference type="SAM" id="MobiDB-lite"/>
    </source>
</evidence>
<dbReference type="AlphaFoldDB" id="D8Q9A4"/>
<dbReference type="InterPro" id="IPR001810">
    <property type="entry name" value="F-box_dom"/>
</dbReference>
<dbReference type="InParanoid" id="D8Q9A4"/>
<dbReference type="GeneID" id="9591528"/>
<keyword evidence="4" id="KW-1185">Reference proteome</keyword>
<dbReference type="HOGENOM" id="CLU_515008_0_0_1"/>
<dbReference type="Proteomes" id="UP000007431">
    <property type="component" value="Unassembled WGS sequence"/>
</dbReference>
<dbReference type="RefSeq" id="XP_003030518.1">
    <property type="nucleotide sequence ID" value="XM_003030472.1"/>
</dbReference>
<dbReference type="InterPro" id="IPR036047">
    <property type="entry name" value="F-box-like_dom_sf"/>
</dbReference>
<dbReference type="VEuPathDB" id="FungiDB:SCHCODRAFT_02508010"/>
<evidence type="ECO:0000259" key="2">
    <source>
        <dbReference type="PROSITE" id="PS50181"/>
    </source>
</evidence>
<dbReference type="SUPFAM" id="SSF81383">
    <property type="entry name" value="F-box domain"/>
    <property type="match status" value="1"/>
</dbReference>
<dbReference type="EMBL" id="GL377308">
    <property type="protein sequence ID" value="EFI95615.1"/>
    <property type="molecule type" value="Genomic_DNA"/>
</dbReference>
<organism evidence="4">
    <name type="scientific">Schizophyllum commune (strain H4-8 / FGSC 9210)</name>
    <name type="common">Split gill fungus</name>
    <dbReference type="NCBI Taxonomy" id="578458"/>
    <lineage>
        <taxon>Eukaryota</taxon>
        <taxon>Fungi</taxon>
        <taxon>Dikarya</taxon>
        <taxon>Basidiomycota</taxon>
        <taxon>Agaricomycotina</taxon>
        <taxon>Agaricomycetes</taxon>
        <taxon>Agaricomycetidae</taxon>
        <taxon>Agaricales</taxon>
        <taxon>Schizophyllaceae</taxon>
        <taxon>Schizophyllum</taxon>
    </lineage>
</organism>
<sequence>MRLDEHSPESGIERDASSELNASPQNRSSMSNSATKPRAAKLNPMKVVQSLRFTKARSAFFPSLARHHNAKFSDLPVDILMTILAMLDPLEVLLVRYSCKAADVASRQRWVWLQVLQNHPPPKDATCLLPAHHRDTAAAPDLERLATFSLLWPLIMKAAINRKSHQRRGWLYPRRQIPIPAAMALEQGGLPPAVSKFGTPDITLLPGGHHFLVESSQDKKLRLCELSLDEPQVKEIASLSIDSGPEYQRVDDHTMTEDGRLVRVLITEKLLESDDEGWFYSVYEAALDDPSSGFRLYARKRCPFAFPSVLRTCVALGMDCIVCADYRELHLMSLTQDKHKAWIYNAQRSEWLHTQEVRIIGSHVISTTKIRAQPDEPPRVRREELMHIDTFERKDASVFYPMRFSLQRPFPLFVHSHSRDVWGTEVFHKPTISYQLGSSLALYQIPTTPARSRSQECLCFNAFQGRALSNSGLACYSDGEGVEIRLSLPFADGEMSTLNGDLSTSFDLLSGRFIALRKNGTLEVIDYL</sequence>
<evidence type="ECO:0000313" key="4">
    <source>
        <dbReference type="Proteomes" id="UP000007431"/>
    </source>
</evidence>
<feature type="compositionally biased region" description="Basic and acidic residues" evidence="1">
    <location>
        <begin position="1"/>
        <end position="17"/>
    </location>
</feature>
<dbReference type="PROSITE" id="PS50181">
    <property type="entry name" value="FBOX"/>
    <property type="match status" value="1"/>
</dbReference>
<feature type="region of interest" description="Disordered" evidence="1">
    <location>
        <begin position="1"/>
        <end position="41"/>
    </location>
</feature>
<dbReference type="KEGG" id="scm:SCHCO_02508010"/>
<gene>
    <name evidence="3" type="ORF">SCHCODRAFT_235956</name>
</gene>
<name>D8Q9A4_SCHCM</name>
<dbReference type="OrthoDB" id="2688364at2759"/>
<proteinExistence type="predicted"/>
<protein>
    <recommendedName>
        <fullName evidence="2">F-box domain-containing protein</fullName>
    </recommendedName>
</protein>
<evidence type="ECO:0000313" key="3">
    <source>
        <dbReference type="EMBL" id="EFI95615.1"/>
    </source>
</evidence>
<feature type="domain" description="F-box" evidence="2">
    <location>
        <begin position="69"/>
        <end position="115"/>
    </location>
</feature>
<reference evidence="3 4" key="1">
    <citation type="journal article" date="2010" name="Nat. Biotechnol.">
        <title>Genome sequence of the model mushroom Schizophyllum commune.</title>
        <authorList>
            <person name="Ohm R.A."/>
            <person name="de Jong J.F."/>
            <person name="Lugones L.G."/>
            <person name="Aerts A."/>
            <person name="Kothe E."/>
            <person name="Stajich J.E."/>
            <person name="de Vries R.P."/>
            <person name="Record E."/>
            <person name="Levasseur A."/>
            <person name="Baker S.E."/>
            <person name="Bartholomew K.A."/>
            <person name="Coutinho P.M."/>
            <person name="Erdmann S."/>
            <person name="Fowler T.J."/>
            <person name="Gathman A.C."/>
            <person name="Lombard V."/>
            <person name="Henrissat B."/>
            <person name="Knabe N."/>
            <person name="Kuees U."/>
            <person name="Lilly W.W."/>
            <person name="Lindquist E."/>
            <person name="Lucas S."/>
            <person name="Magnuson J.K."/>
            <person name="Piumi F."/>
            <person name="Raudaskoski M."/>
            <person name="Salamov A."/>
            <person name="Schmutz J."/>
            <person name="Schwarze F.W.M.R."/>
            <person name="vanKuyk P.A."/>
            <person name="Horton J.S."/>
            <person name="Grigoriev I.V."/>
            <person name="Woesten H.A.B."/>
        </authorList>
    </citation>
    <scope>NUCLEOTIDE SEQUENCE [LARGE SCALE GENOMIC DNA]</scope>
    <source>
        <strain evidence="4">H4-8 / FGSC 9210</strain>
    </source>
</reference>
<accession>D8Q9A4</accession>